<comment type="caution">
    <text evidence="3">The sequence shown here is derived from an EMBL/GenBank/DDBJ whole genome shotgun (WGS) entry which is preliminary data.</text>
</comment>
<keyword evidence="4" id="KW-1185">Reference proteome</keyword>
<dbReference type="PATRIC" id="fig|67356.5.peg.7968"/>
<feature type="domain" description="Transposase IS4-like" evidence="1">
    <location>
        <begin position="104"/>
        <end position="199"/>
    </location>
</feature>
<evidence type="ECO:0000313" key="4">
    <source>
        <dbReference type="Proteomes" id="UP000037251"/>
    </source>
</evidence>
<dbReference type="Proteomes" id="UP000037251">
    <property type="component" value="Unassembled WGS sequence"/>
</dbReference>
<gene>
    <name evidence="3" type="ORF">ADK37_37240</name>
</gene>
<dbReference type="GO" id="GO:0003677">
    <property type="term" value="F:DNA binding"/>
    <property type="evidence" value="ECO:0007669"/>
    <property type="project" value="InterPro"/>
</dbReference>
<dbReference type="eggNOG" id="COG5433">
    <property type="taxonomic scope" value="Bacteria"/>
</dbReference>
<dbReference type="InterPro" id="IPR051698">
    <property type="entry name" value="Transposase_11-like"/>
</dbReference>
<evidence type="ECO:0000313" key="3">
    <source>
        <dbReference type="EMBL" id="KOG29352.1"/>
    </source>
</evidence>
<dbReference type="InterPro" id="IPR032806">
    <property type="entry name" value="YbfD_N"/>
</dbReference>
<sequence>MAQVLDEVPDPRRVRGRRYRIGSLLALCLVAVLGGAKSVTATARFATDSSPELRECLRFTSTTPNTTTLGRLLARLDGNALDDAIGAWLGRYATDPVHEPGDPLRGLAVDGKAVRGSRTNTGKAVHLLAATLHTSQTVISQRQIQTKSNEIPAFAPLLERIDLRGVVVTADALHTQRAHASRVIAAQGHYLLVVKGNQK</sequence>
<dbReference type="AlphaFoldDB" id="A0A0L8KTX2"/>
<accession>A0A0L8KTX2</accession>
<dbReference type="GO" id="GO:0006313">
    <property type="term" value="P:DNA transposition"/>
    <property type="evidence" value="ECO:0007669"/>
    <property type="project" value="InterPro"/>
</dbReference>
<dbReference type="InterPro" id="IPR047647">
    <property type="entry name" value="ISAs1_transpos"/>
</dbReference>
<evidence type="ECO:0000259" key="2">
    <source>
        <dbReference type="Pfam" id="PF13808"/>
    </source>
</evidence>
<dbReference type="Pfam" id="PF13808">
    <property type="entry name" value="DDE_Tnp_1_assoc"/>
    <property type="match status" value="1"/>
</dbReference>
<feature type="domain" description="H repeat-associated protein N-terminal" evidence="2">
    <location>
        <begin position="3"/>
        <end position="89"/>
    </location>
</feature>
<dbReference type="GO" id="GO:0004803">
    <property type="term" value="F:transposase activity"/>
    <property type="evidence" value="ECO:0007669"/>
    <property type="project" value="InterPro"/>
</dbReference>
<dbReference type="InterPro" id="IPR002559">
    <property type="entry name" value="Transposase_11"/>
</dbReference>
<evidence type="ECO:0000259" key="1">
    <source>
        <dbReference type="Pfam" id="PF01609"/>
    </source>
</evidence>
<organism evidence="3 4">
    <name type="scientific">Streptomyces resistomycificus</name>
    <dbReference type="NCBI Taxonomy" id="67356"/>
    <lineage>
        <taxon>Bacteria</taxon>
        <taxon>Bacillati</taxon>
        <taxon>Actinomycetota</taxon>
        <taxon>Actinomycetes</taxon>
        <taxon>Kitasatosporales</taxon>
        <taxon>Streptomycetaceae</taxon>
        <taxon>Streptomyces</taxon>
        <taxon>Streptomyces aurantiacus group</taxon>
    </lineage>
</organism>
<reference evidence="4" key="1">
    <citation type="submission" date="2015-07" db="EMBL/GenBank/DDBJ databases">
        <authorList>
            <person name="Ju K.-S."/>
            <person name="Doroghazi J.R."/>
            <person name="Metcalf W.W."/>
        </authorList>
    </citation>
    <scope>NUCLEOTIDE SEQUENCE [LARGE SCALE GENOMIC DNA]</scope>
    <source>
        <strain evidence="4">NRRL 2290</strain>
    </source>
</reference>
<dbReference type="EMBL" id="LGUS01000222">
    <property type="protein sequence ID" value="KOG29352.1"/>
    <property type="molecule type" value="Genomic_DNA"/>
</dbReference>
<proteinExistence type="predicted"/>
<protein>
    <recommendedName>
        <fullName evidence="5">Transposase</fullName>
    </recommendedName>
</protein>
<dbReference type="NCBIfam" id="NF033564">
    <property type="entry name" value="transpos_ISAs1"/>
    <property type="match status" value="1"/>
</dbReference>
<dbReference type="PANTHER" id="PTHR30298">
    <property type="entry name" value="H REPEAT-ASSOCIATED PREDICTED TRANSPOSASE"/>
    <property type="match status" value="1"/>
</dbReference>
<name>A0A0L8KTX2_9ACTN</name>
<dbReference type="PANTHER" id="PTHR30298:SF0">
    <property type="entry name" value="PROTEIN YBFL-RELATED"/>
    <property type="match status" value="1"/>
</dbReference>
<dbReference type="Pfam" id="PF01609">
    <property type="entry name" value="DDE_Tnp_1"/>
    <property type="match status" value="1"/>
</dbReference>
<dbReference type="STRING" id="67356.AQJ84_04440"/>
<evidence type="ECO:0008006" key="5">
    <source>
        <dbReference type="Google" id="ProtNLM"/>
    </source>
</evidence>